<feature type="domain" description="Secretion system C-terminal sorting" evidence="3">
    <location>
        <begin position="944"/>
        <end position="1009"/>
    </location>
</feature>
<dbReference type="HOGENOM" id="CLU_296627_0_0_10"/>
<dbReference type="AlphaFoldDB" id="G8TGX5"/>
<reference evidence="4 5" key="1">
    <citation type="submission" date="2011-12" db="EMBL/GenBank/DDBJ databases">
        <title>The complete genome of Niastella koreensis GR20-10.</title>
        <authorList>
            <consortium name="US DOE Joint Genome Institute (JGI-PGF)"/>
            <person name="Lucas S."/>
            <person name="Han J."/>
            <person name="Lapidus A."/>
            <person name="Bruce D."/>
            <person name="Goodwin L."/>
            <person name="Pitluck S."/>
            <person name="Peters L."/>
            <person name="Kyrpides N."/>
            <person name="Mavromatis K."/>
            <person name="Ivanova N."/>
            <person name="Mikhailova N."/>
            <person name="Davenport K."/>
            <person name="Saunders E."/>
            <person name="Detter J.C."/>
            <person name="Tapia R."/>
            <person name="Han C."/>
            <person name="Land M."/>
            <person name="Hauser L."/>
            <person name="Markowitz V."/>
            <person name="Cheng J.-F."/>
            <person name="Hugenholtz P."/>
            <person name="Woyke T."/>
            <person name="Wu D."/>
            <person name="Tindall B."/>
            <person name="Pomrenke H."/>
            <person name="Brambilla E."/>
            <person name="Klenk H.-P."/>
            <person name="Eisen J.A."/>
        </authorList>
    </citation>
    <scope>NUCLEOTIDE SEQUENCE [LARGE SCALE GENOMIC DNA]</scope>
    <source>
        <strain evidence="5">DSM 17620 / KACC 11465 / NBRC 106392 / GR20-10</strain>
    </source>
</reference>
<dbReference type="STRING" id="700598.Niako_3251"/>
<dbReference type="NCBIfam" id="TIGR04183">
    <property type="entry name" value="Por_Secre_tail"/>
    <property type="match status" value="1"/>
</dbReference>
<organism evidence="4 5">
    <name type="scientific">Niastella koreensis (strain DSM 17620 / KACC 11465 / NBRC 106392 / GR20-10)</name>
    <dbReference type="NCBI Taxonomy" id="700598"/>
    <lineage>
        <taxon>Bacteria</taxon>
        <taxon>Pseudomonadati</taxon>
        <taxon>Bacteroidota</taxon>
        <taxon>Chitinophagia</taxon>
        <taxon>Chitinophagales</taxon>
        <taxon>Chitinophagaceae</taxon>
        <taxon>Niastella</taxon>
    </lineage>
</organism>
<evidence type="ECO:0000256" key="2">
    <source>
        <dbReference type="ARBA" id="ARBA00022737"/>
    </source>
</evidence>
<dbReference type="Gene3D" id="2.120.10.80">
    <property type="entry name" value="Kelch-type beta propeller"/>
    <property type="match status" value="4"/>
</dbReference>
<dbReference type="InterPro" id="IPR015915">
    <property type="entry name" value="Kelch-typ_b-propeller"/>
</dbReference>
<accession>G8TGX5</accession>
<evidence type="ECO:0000256" key="1">
    <source>
        <dbReference type="ARBA" id="ARBA00022441"/>
    </source>
</evidence>
<dbReference type="SUPFAM" id="SSF50965">
    <property type="entry name" value="Galactose oxidase, central domain"/>
    <property type="match status" value="1"/>
</dbReference>
<keyword evidence="1" id="KW-0880">Kelch repeat</keyword>
<gene>
    <name evidence="4" type="ordered locus">Niako_3251</name>
</gene>
<protein>
    <submittedName>
        <fullName evidence="4">Kelch repeat type 1-containing protein</fullName>
    </submittedName>
</protein>
<evidence type="ECO:0000313" key="4">
    <source>
        <dbReference type="EMBL" id="AEV99577.1"/>
    </source>
</evidence>
<dbReference type="RefSeq" id="WP_014219491.1">
    <property type="nucleotide sequence ID" value="NC_016609.1"/>
</dbReference>
<evidence type="ECO:0000313" key="5">
    <source>
        <dbReference type="Proteomes" id="UP000005438"/>
    </source>
</evidence>
<dbReference type="KEGG" id="nko:Niako_3251"/>
<dbReference type="InterPro" id="IPR011043">
    <property type="entry name" value="Gal_Oxase/kelch_b-propeller"/>
</dbReference>
<dbReference type="PANTHER" id="PTHR45632">
    <property type="entry name" value="LD33804P"/>
    <property type="match status" value="1"/>
</dbReference>
<evidence type="ECO:0000259" key="3">
    <source>
        <dbReference type="Pfam" id="PF18962"/>
    </source>
</evidence>
<name>G8TGX5_NIAKG</name>
<sequence length="1017" mass="110245">MRHMNKRISYQPGEMIASLAVTVFLLCLSQKTFSQENTWQQKQSLGVPATTRMNAVSFSIKGKGYVGTGRGGKAQSDFWEYDPVTNVWTQKANFAGGARFSATGFSIDNKGYIGLGDSLKPIIGFEARYSDFWEYDPGTNIWTRKADFPGGARSGAAGFSIGSKGYIGTGIANPSGGISTGFSTNDFWEYDPATNSWAQKASFSGRARSFATGLCIGNKGYIGLGNAFIDEIGASFNDFWEYEPVTDTWAQKADFGGGARAAAVGFSIGNTGFVGTGQSNMFSFSTNDVWAYDPVTNAWTKKASVGGTGNLREQAVGFSIGNKGYIGTGYRGTPSSLSGPKNDFWEYDTTMDAWTQKADLGGGPRANATGFSVNDKGYVGTGYDGAAKKDFWEYDPATGNWTRKADFPGGIRRKTTGFNTYNFLGKGCLGQGYVTGRSDLVNDFWQYDPMSNSWARMSSFTMGRGSAISFNANYRYVGFGDFPAFFSDLWQYNPGQDSWTQQAGLPAAAGATRGFGAGDKVYVFGNGFWEYNAGTNTWTQKQTPHIGGINYAFNIKDKGYVLTDSNVLWLYNAVSDTWAPRAAFPGRARQNGTAFSIGDNGYFGFGDINNEFLNDFWEYTPAADNAITISAASTTVCSGSKLAVTYTTTGIFEPGNVFTVLLGYHNIDNSFINKVIGSDTATTGRVINVTLPDSLRFGNQYDIKMVSSNPAVTSNNIVNLEINPLPVAKAKNTTAYLNESGIAEVMPREVNNGSFVNCGPVQFALDHSSFTCENTGPNKVTLTVTDRNGNSAADSAVVTVVDTLSPVISDAFAIPPFLWPPDHMMKKVRVFYKVTDNCGVADNSLSVTSNGQLTGNRPDWTVLDDHHLLLRSELNERGKERIYFISIKTKDNSGNTGTKVVKVVVPGEGKHFYWPEVGNHNGKDENESCETDKSANGLHVHALPNPSSQYFTITIRSNDKQPVTLRIINSTGRVIETHTAGANGSLQIGGNYMPGTYFIQVVQGRNMVTLHLVKQPG</sequence>
<dbReference type="InterPro" id="IPR026444">
    <property type="entry name" value="Secre_tail"/>
</dbReference>
<keyword evidence="2" id="KW-0677">Repeat</keyword>
<dbReference type="EMBL" id="CP003178">
    <property type="protein sequence ID" value="AEV99577.1"/>
    <property type="molecule type" value="Genomic_DNA"/>
</dbReference>
<dbReference type="PANTHER" id="PTHR45632:SF3">
    <property type="entry name" value="KELCH-LIKE PROTEIN 32"/>
    <property type="match status" value="1"/>
</dbReference>
<dbReference type="Proteomes" id="UP000005438">
    <property type="component" value="Chromosome"/>
</dbReference>
<dbReference type="SUPFAM" id="SSF117281">
    <property type="entry name" value="Kelch motif"/>
    <property type="match status" value="1"/>
</dbReference>
<dbReference type="Pfam" id="PF18962">
    <property type="entry name" value="Por_Secre_tail"/>
    <property type="match status" value="1"/>
</dbReference>
<dbReference type="eggNOG" id="COG3055">
    <property type="taxonomic scope" value="Bacteria"/>
</dbReference>
<proteinExistence type="predicted"/>
<dbReference type="OrthoDB" id="103335at2"/>
<dbReference type="PATRIC" id="fig|700598.3.peg.3345"/>